<name>A0AAJ0FG88_9PEZI</name>
<dbReference type="Proteomes" id="UP001244011">
    <property type="component" value="Unassembled WGS sequence"/>
</dbReference>
<dbReference type="InterPro" id="IPR008030">
    <property type="entry name" value="NmrA-like"/>
</dbReference>
<reference evidence="2" key="1">
    <citation type="submission" date="2023-06" db="EMBL/GenBank/DDBJ databases">
        <title>Genome-scale phylogeny and comparative genomics of the fungal order Sordariales.</title>
        <authorList>
            <consortium name="Lawrence Berkeley National Laboratory"/>
            <person name="Hensen N."/>
            <person name="Bonometti L."/>
            <person name="Westerberg I."/>
            <person name="Brannstrom I.O."/>
            <person name="Guillou S."/>
            <person name="Cros-Aarteil S."/>
            <person name="Calhoun S."/>
            <person name="Haridas S."/>
            <person name="Kuo A."/>
            <person name="Mondo S."/>
            <person name="Pangilinan J."/>
            <person name="Riley R."/>
            <person name="Labutti K."/>
            <person name="Andreopoulos B."/>
            <person name="Lipzen A."/>
            <person name="Chen C."/>
            <person name="Yanf M."/>
            <person name="Daum C."/>
            <person name="Ng V."/>
            <person name="Clum A."/>
            <person name="Steindorff A."/>
            <person name="Ohm R."/>
            <person name="Martin F."/>
            <person name="Silar P."/>
            <person name="Natvig D."/>
            <person name="Lalanne C."/>
            <person name="Gautier V."/>
            <person name="Ament-Velasquez S.L."/>
            <person name="Kruys A."/>
            <person name="Hutchinson M.I."/>
            <person name="Powell A.J."/>
            <person name="Barry K."/>
            <person name="Miller A.N."/>
            <person name="Grigoriev I.V."/>
            <person name="Debuchy R."/>
            <person name="Gladieux P."/>
            <person name="Thoren M.H."/>
            <person name="Johannesson H."/>
        </authorList>
    </citation>
    <scope>NUCLEOTIDE SEQUENCE</scope>
    <source>
        <strain evidence="2">8032-3</strain>
    </source>
</reference>
<evidence type="ECO:0000259" key="1">
    <source>
        <dbReference type="Pfam" id="PF05368"/>
    </source>
</evidence>
<dbReference type="RefSeq" id="XP_060283579.1">
    <property type="nucleotide sequence ID" value="XM_060429916.1"/>
</dbReference>
<accession>A0AAJ0FG88</accession>
<dbReference type="Gene3D" id="3.40.50.720">
    <property type="entry name" value="NAD(P)-binding Rossmann-like Domain"/>
    <property type="match status" value="1"/>
</dbReference>
<comment type="caution">
    <text evidence="2">The sequence shown here is derived from an EMBL/GenBank/DDBJ whole genome shotgun (WGS) entry which is preliminary data.</text>
</comment>
<dbReference type="GeneID" id="85313103"/>
<organism evidence="2 3">
    <name type="scientific">Phialemonium atrogriseum</name>
    <dbReference type="NCBI Taxonomy" id="1093897"/>
    <lineage>
        <taxon>Eukaryota</taxon>
        <taxon>Fungi</taxon>
        <taxon>Dikarya</taxon>
        <taxon>Ascomycota</taxon>
        <taxon>Pezizomycotina</taxon>
        <taxon>Sordariomycetes</taxon>
        <taxon>Sordariomycetidae</taxon>
        <taxon>Cephalothecales</taxon>
        <taxon>Cephalothecaceae</taxon>
        <taxon>Phialemonium</taxon>
    </lineage>
</organism>
<dbReference type="AlphaFoldDB" id="A0AAJ0FG88"/>
<feature type="domain" description="NmrA-like" evidence="1">
    <location>
        <begin position="1"/>
        <end position="147"/>
    </location>
</feature>
<keyword evidence="3" id="KW-1185">Reference proteome</keyword>
<evidence type="ECO:0000313" key="3">
    <source>
        <dbReference type="Proteomes" id="UP001244011"/>
    </source>
</evidence>
<protein>
    <recommendedName>
        <fullName evidence="1">NmrA-like domain-containing protein</fullName>
    </recommendedName>
</protein>
<dbReference type="SUPFAM" id="SSF51735">
    <property type="entry name" value="NAD(P)-binding Rossmann-fold domains"/>
    <property type="match status" value="1"/>
</dbReference>
<dbReference type="Pfam" id="PF05368">
    <property type="entry name" value="NmrA"/>
    <property type="match status" value="1"/>
</dbReference>
<sequence>MVRNPDSRPAQALTNFGVALNVGDWDDEAALTAGVGGCDMLFLTLVSNYRDLDDEPAGVKHVVYTSVVIADAPERRTLLPADRPRCKGLFCKNIIDGLVQRAGFEQWTIVRPGFFMPNLLDPKARMYHELFERNTYAGWKRPTPSSLPLRQPRD</sequence>
<evidence type="ECO:0000313" key="2">
    <source>
        <dbReference type="EMBL" id="KAK1767366.1"/>
    </source>
</evidence>
<dbReference type="InterPro" id="IPR036291">
    <property type="entry name" value="NAD(P)-bd_dom_sf"/>
</dbReference>
<dbReference type="EMBL" id="MU839008">
    <property type="protein sequence ID" value="KAK1767366.1"/>
    <property type="molecule type" value="Genomic_DNA"/>
</dbReference>
<gene>
    <name evidence="2" type="ORF">QBC33DRAFT_558850</name>
</gene>
<proteinExistence type="predicted"/>